<sequence length="99" mass="11103">MIPYRSKLTEHQLTIYPVEKIATALRKLTEVKHVVDVGIARPVALSAPEKIEQVKSSQKTAANIHTDALLQKTKFASDFGRCKITIHTTRTNTSLLYNN</sequence>
<gene>
    <name evidence="1" type="ORF">D917_05519</name>
</gene>
<dbReference type="EMBL" id="LVZM01001183">
    <property type="protein sequence ID" value="OUC49302.1"/>
    <property type="molecule type" value="Genomic_DNA"/>
</dbReference>
<dbReference type="AlphaFoldDB" id="A0A1Y3EVV2"/>
<evidence type="ECO:0000313" key="1">
    <source>
        <dbReference type="EMBL" id="OUC49302.1"/>
    </source>
</evidence>
<organism evidence="1 2">
    <name type="scientific">Trichinella nativa</name>
    <dbReference type="NCBI Taxonomy" id="6335"/>
    <lineage>
        <taxon>Eukaryota</taxon>
        <taxon>Metazoa</taxon>
        <taxon>Ecdysozoa</taxon>
        <taxon>Nematoda</taxon>
        <taxon>Enoplea</taxon>
        <taxon>Dorylaimia</taxon>
        <taxon>Trichinellida</taxon>
        <taxon>Trichinellidae</taxon>
        <taxon>Trichinella</taxon>
    </lineage>
</organism>
<protein>
    <submittedName>
        <fullName evidence="1">Uncharacterized protein</fullName>
    </submittedName>
</protein>
<proteinExistence type="predicted"/>
<dbReference type="Proteomes" id="UP000243006">
    <property type="component" value="Unassembled WGS sequence"/>
</dbReference>
<evidence type="ECO:0000313" key="2">
    <source>
        <dbReference type="Proteomes" id="UP000243006"/>
    </source>
</evidence>
<name>A0A1Y3EVV2_9BILA</name>
<reference evidence="1 2" key="1">
    <citation type="submission" date="2015-04" db="EMBL/GenBank/DDBJ databases">
        <title>Draft genome of the roundworm Trichinella nativa.</title>
        <authorList>
            <person name="Mitreva M."/>
        </authorList>
    </citation>
    <scope>NUCLEOTIDE SEQUENCE [LARGE SCALE GENOMIC DNA]</scope>
    <source>
        <strain evidence="1 2">ISS45</strain>
    </source>
</reference>
<comment type="caution">
    <text evidence="1">The sequence shown here is derived from an EMBL/GenBank/DDBJ whole genome shotgun (WGS) entry which is preliminary data.</text>
</comment>
<accession>A0A1Y3EVV2</accession>